<evidence type="ECO:0000256" key="4">
    <source>
        <dbReference type="ARBA" id="ARBA00023306"/>
    </source>
</evidence>
<comment type="subcellular location">
    <subcellularLocation>
        <location evidence="5">Cell membrane</location>
        <topology evidence="5">Peripheral membrane protein</topology>
        <orientation evidence="5">Cytoplasmic side</orientation>
    </subcellularLocation>
    <text evidence="5">Localizes to the Z ring in an FtsZ-dependent manner. Targeted to the membrane through a conserved C-terminal amphipathic helix.</text>
</comment>
<evidence type="ECO:0000256" key="7">
    <source>
        <dbReference type="SAM" id="MobiDB-lite"/>
    </source>
</evidence>
<dbReference type="AlphaFoldDB" id="A0A7G1HYM8"/>
<dbReference type="Gene3D" id="3.30.420.40">
    <property type="match status" value="2"/>
</dbReference>
<accession>A0A7G1HYM8</accession>
<dbReference type="GO" id="GO:0009898">
    <property type="term" value="C:cytoplasmic side of plasma membrane"/>
    <property type="evidence" value="ECO:0007669"/>
    <property type="project" value="UniProtKB-UniRule"/>
</dbReference>
<feature type="region of interest" description="Disordered" evidence="7">
    <location>
        <begin position="390"/>
        <end position="422"/>
    </location>
</feature>
<dbReference type="NCBIfam" id="TIGR01174">
    <property type="entry name" value="ftsA"/>
    <property type="match status" value="1"/>
</dbReference>
<name>A0A7G1HYM8_9BACT</name>
<comment type="similarity">
    <text evidence="5 6">Belongs to the FtsA/MreB family.</text>
</comment>
<dbReference type="Pfam" id="PF02491">
    <property type="entry name" value="SHS2_FTSA"/>
    <property type="match status" value="1"/>
</dbReference>
<evidence type="ECO:0000259" key="8">
    <source>
        <dbReference type="SMART" id="SM00842"/>
    </source>
</evidence>
<dbReference type="InterPro" id="IPR050696">
    <property type="entry name" value="FtsA/MreB"/>
</dbReference>
<dbReference type="PIRSF" id="PIRSF003101">
    <property type="entry name" value="FtsA"/>
    <property type="match status" value="1"/>
</dbReference>
<keyword evidence="10" id="KW-1185">Reference proteome</keyword>
<dbReference type="GO" id="GO:0043093">
    <property type="term" value="P:FtsZ-dependent cytokinesis"/>
    <property type="evidence" value="ECO:0007669"/>
    <property type="project" value="UniProtKB-UniRule"/>
</dbReference>
<evidence type="ECO:0000256" key="5">
    <source>
        <dbReference type="HAMAP-Rule" id="MF_02033"/>
    </source>
</evidence>
<dbReference type="PANTHER" id="PTHR32432:SF4">
    <property type="entry name" value="CELL DIVISION PROTEIN FTSA"/>
    <property type="match status" value="1"/>
</dbReference>
<feature type="domain" description="SHS2" evidence="8">
    <location>
        <begin position="7"/>
        <end position="194"/>
    </location>
</feature>
<dbReference type="PANTHER" id="PTHR32432">
    <property type="entry name" value="CELL DIVISION PROTEIN FTSA-RELATED"/>
    <property type="match status" value="1"/>
</dbReference>
<comment type="function">
    <text evidence="5 6">Cell division protein that is involved in the assembly of the Z ring. May serve as a membrane anchor for the Z ring.</text>
</comment>
<reference evidence="10" key="1">
    <citation type="submission" date="2020-07" db="EMBL/GenBank/DDBJ databases">
        <title>Complete genome sequencing of Coprobacter sp. strain 2CBH44.</title>
        <authorList>
            <person name="Sakamoto M."/>
            <person name="Murakami T."/>
            <person name="Mori H."/>
        </authorList>
    </citation>
    <scope>NUCLEOTIDE SEQUENCE [LARGE SCALE GENOMIC DNA]</scope>
    <source>
        <strain evidence="10">2CBH44</strain>
    </source>
</reference>
<keyword evidence="3 5" id="KW-0472">Membrane</keyword>
<dbReference type="InterPro" id="IPR003494">
    <property type="entry name" value="SHS2_FtsA"/>
</dbReference>
<dbReference type="GO" id="GO:0032153">
    <property type="term" value="C:cell division site"/>
    <property type="evidence" value="ECO:0007669"/>
    <property type="project" value="UniProtKB-UniRule"/>
</dbReference>
<dbReference type="Pfam" id="PF14450">
    <property type="entry name" value="FtsA"/>
    <property type="match status" value="1"/>
</dbReference>
<organism evidence="9 10">
    <name type="scientific">Coprobacter secundus subsp. similis</name>
    <dbReference type="NCBI Taxonomy" id="2751153"/>
    <lineage>
        <taxon>Bacteria</taxon>
        <taxon>Pseudomonadati</taxon>
        <taxon>Bacteroidota</taxon>
        <taxon>Bacteroidia</taxon>
        <taxon>Bacteroidales</taxon>
        <taxon>Barnesiellaceae</taxon>
        <taxon>Coprobacter</taxon>
    </lineage>
</organism>
<evidence type="ECO:0000256" key="3">
    <source>
        <dbReference type="ARBA" id="ARBA00023136"/>
    </source>
</evidence>
<keyword evidence="2 5" id="KW-0132">Cell division</keyword>
<evidence type="ECO:0000313" key="10">
    <source>
        <dbReference type="Proteomes" id="UP000594042"/>
    </source>
</evidence>
<protein>
    <recommendedName>
        <fullName evidence="5 6">Cell division protein FtsA</fullName>
    </recommendedName>
</protein>
<evidence type="ECO:0000256" key="1">
    <source>
        <dbReference type="ARBA" id="ARBA00022475"/>
    </source>
</evidence>
<evidence type="ECO:0000256" key="2">
    <source>
        <dbReference type="ARBA" id="ARBA00022618"/>
    </source>
</evidence>
<comment type="subunit">
    <text evidence="5">Self-interacts. Interacts with FtsZ.</text>
</comment>
<dbReference type="EMBL" id="AP023322">
    <property type="protein sequence ID" value="BCI64123.1"/>
    <property type="molecule type" value="Genomic_DNA"/>
</dbReference>
<gene>
    <name evidence="5 9" type="primary">ftsA</name>
    <name evidence="9" type="ORF">Cop2CBH44_24760</name>
</gene>
<dbReference type="RefSeq" id="WP_021930837.1">
    <property type="nucleotide sequence ID" value="NZ_AP023322.1"/>
</dbReference>
<dbReference type="HAMAP" id="MF_02033">
    <property type="entry name" value="FtsA"/>
    <property type="match status" value="1"/>
</dbReference>
<evidence type="ECO:0000256" key="6">
    <source>
        <dbReference type="PIRNR" id="PIRNR003101"/>
    </source>
</evidence>
<dbReference type="InterPro" id="IPR043129">
    <property type="entry name" value="ATPase_NBD"/>
</dbReference>
<dbReference type="KEGG" id="copr:Cop2CBH44_24760"/>
<keyword evidence="1 5" id="KW-1003">Cell membrane</keyword>
<keyword evidence="4 5" id="KW-0131">Cell cycle</keyword>
<dbReference type="SMART" id="SM00842">
    <property type="entry name" value="FtsA"/>
    <property type="match status" value="1"/>
</dbReference>
<evidence type="ECO:0000313" key="9">
    <source>
        <dbReference type="EMBL" id="BCI64123.1"/>
    </source>
</evidence>
<sequence length="440" mass="48132">MDAEKYIAAIELGTSKIIGIVGQKNEDGTLQVLAIEREESSGCIKRGCIQNVEEAANRVKKIITKLGNRVPGSINKMYVGVGGQSVRTISHKVRRRLAEDTPVTEVLINSLHAESRTFPVFNAEIMDVVPNEYLIDNHLETNPVGTFCSDIEANLKLIIGRPSIKKNIERCLFERSKMQIAGYIISAQATAAALLTSNEKSLGCALIDFGAGTTTLSIYKDDLLRYMITIPFGGKNITKDIGTLNVLDTDAEKLKIAFGSAISTPITEKGIRQLGIDGLDSSKIKYQDLCHVIEARIEEIVENVKEQIDASGYADQLSAGIIITGGASQLRELPELLHQKTGLEVKRGTLQKNISFANRTEAGNPAYSQAIGLLLLGEENCMTKKVSVTETESEVVTPPVQKEKPKKTPKPPKDPDGPSWWKNLKNKAEQLFDENDAKLS</sequence>
<dbReference type="SUPFAM" id="SSF53067">
    <property type="entry name" value="Actin-like ATPase domain"/>
    <property type="match status" value="2"/>
</dbReference>
<dbReference type="Proteomes" id="UP000594042">
    <property type="component" value="Chromosome"/>
</dbReference>
<proteinExistence type="inferred from homology"/>
<dbReference type="InterPro" id="IPR020823">
    <property type="entry name" value="Cell_div_FtsA"/>
</dbReference>
<feature type="compositionally biased region" description="Low complexity" evidence="7">
    <location>
        <begin position="390"/>
        <end position="400"/>
    </location>
</feature>